<sequence>MLNETNFKIWKEVVDIIIGCMDLDLTLRIKKLFLLQKTLKRLKLRNENKRSIQESFKGSIFKGQRTRKFLEVIEQFFCKK</sequence>
<comment type="caution">
    <text evidence="1">The sequence shown here is derived from an EMBL/GenBank/DDBJ whole genome shotgun (WGS) entry which is preliminary data.</text>
</comment>
<dbReference type="EMBL" id="QJKJ01000489">
    <property type="protein sequence ID" value="RDY12341.1"/>
    <property type="molecule type" value="Genomic_DNA"/>
</dbReference>
<name>A0A371IBC2_MUCPR</name>
<proteinExistence type="predicted"/>
<dbReference type="Proteomes" id="UP000257109">
    <property type="component" value="Unassembled WGS sequence"/>
</dbReference>
<keyword evidence="2" id="KW-1185">Reference proteome</keyword>
<evidence type="ECO:0000313" key="2">
    <source>
        <dbReference type="Proteomes" id="UP000257109"/>
    </source>
</evidence>
<gene>
    <name evidence="1" type="ORF">CR513_02898</name>
</gene>
<protein>
    <submittedName>
        <fullName evidence="1">Uncharacterized protein</fullName>
    </submittedName>
</protein>
<reference evidence="1" key="1">
    <citation type="submission" date="2018-05" db="EMBL/GenBank/DDBJ databases">
        <title>Draft genome of Mucuna pruriens seed.</title>
        <authorList>
            <person name="Nnadi N.E."/>
            <person name="Vos R."/>
            <person name="Hasami M.H."/>
            <person name="Devisetty U.K."/>
            <person name="Aguiy J.C."/>
        </authorList>
    </citation>
    <scope>NUCLEOTIDE SEQUENCE [LARGE SCALE GENOMIC DNA]</scope>
    <source>
        <strain evidence="1">JCA_2017</strain>
    </source>
</reference>
<dbReference type="AlphaFoldDB" id="A0A371IBC2"/>
<feature type="non-terminal residue" evidence="1">
    <location>
        <position position="80"/>
    </location>
</feature>
<organism evidence="1 2">
    <name type="scientific">Mucuna pruriens</name>
    <name type="common">Velvet bean</name>
    <name type="synonym">Dolichos pruriens</name>
    <dbReference type="NCBI Taxonomy" id="157652"/>
    <lineage>
        <taxon>Eukaryota</taxon>
        <taxon>Viridiplantae</taxon>
        <taxon>Streptophyta</taxon>
        <taxon>Embryophyta</taxon>
        <taxon>Tracheophyta</taxon>
        <taxon>Spermatophyta</taxon>
        <taxon>Magnoliopsida</taxon>
        <taxon>eudicotyledons</taxon>
        <taxon>Gunneridae</taxon>
        <taxon>Pentapetalae</taxon>
        <taxon>rosids</taxon>
        <taxon>fabids</taxon>
        <taxon>Fabales</taxon>
        <taxon>Fabaceae</taxon>
        <taxon>Papilionoideae</taxon>
        <taxon>50 kb inversion clade</taxon>
        <taxon>NPAAA clade</taxon>
        <taxon>indigoferoid/millettioid clade</taxon>
        <taxon>Phaseoleae</taxon>
        <taxon>Mucuna</taxon>
    </lineage>
</organism>
<evidence type="ECO:0000313" key="1">
    <source>
        <dbReference type="EMBL" id="RDY12341.1"/>
    </source>
</evidence>
<accession>A0A371IBC2</accession>